<organism evidence="1 2">
    <name type="scientific">Paenibacillus cookii</name>
    <dbReference type="NCBI Taxonomy" id="157839"/>
    <lineage>
        <taxon>Bacteria</taxon>
        <taxon>Bacillati</taxon>
        <taxon>Bacillota</taxon>
        <taxon>Bacilli</taxon>
        <taxon>Bacillales</taxon>
        <taxon>Paenibacillaceae</taxon>
        <taxon>Paenibacillus</taxon>
    </lineage>
</organism>
<evidence type="ECO:0000313" key="1">
    <source>
        <dbReference type="EMBL" id="GIO66959.1"/>
    </source>
</evidence>
<protein>
    <submittedName>
        <fullName evidence="1">Uncharacterized protein</fullName>
    </submittedName>
</protein>
<dbReference type="RefSeq" id="WP_212949038.1">
    <property type="nucleotide sequence ID" value="NZ_BORW01000006.1"/>
</dbReference>
<sequence>MNPVTESLLGIKAFNDQFIAQDMLQDNRLRMTLLADCIEAAADDALMEELLAHLMHSIYLEERLLKLCLDQDWLTADASEQWERDIKWASKVRKMMPRRR</sequence>
<keyword evidence="2" id="KW-1185">Reference proteome</keyword>
<gene>
    <name evidence="1" type="ORF">J21TS3_17800</name>
</gene>
<reference evidence="1 2" key="1">
    <citation type="submission" date="2021-03" db="EMBL/GenBank/DDBJ databases">
        <title>Antimicrobial resistance genes in bacteria isolated from Japanese honey, and their potential for conferring macrolide and lincosamide resistance in the American foulbrood pathogen Paenibacillus larvae.</title>
        <authorList>
            <person name="Okamoto M."/>
            <person name="Kumagai M."/>
            <person name="Kanamori H."/>
            <person name="Takamatsu D."/>
        </authorList>
    </citation>
    <scope>NUCLEOTIDE SEQUENCE [LARGE SCALE GENOMIC DNA]</scope>
    <source>
        <strain evidence="1 2">J21TS3</strain>
    </source>
</reference>
<proteinExistence type="predicted"/>
<name>A0ABQ4LUM8_9BACL</name>
<accession>A0ABQ4LUM8</accession>
<dbReference type="Proteomes" id="UP000680638">
    <property type="component" value="Unassembled WGS sequence"/>
</dbReference>
<dbReference type="EMBL" id="BORW01000006">
    <property type="protein sequence ID" value="GIO66959.1"/>
    <property type="molecule type" value="Genomic_DNA"/>
</dbReference>
<comment type="caution">
    <text evidence="1">The sequence shown here is derived from an EMBL/GenBank/DDBJ whole genome shotgun (WGS) entry which is preliminary data.</text>
</comment>
<evidence type="ECO:0000313" key="2">
    <source>
        <dbReference type="Proteomes" id="UP000680638"/>
    </source>
</evidence>